<keyword evidence="2" id="KW-0804">Transcription</keyword>
<feature type="domain" description="HTH myb-type" evidence="5">
    <location>
        <begin position="78"/>
        <end position="133"/>
    </location>
</feature>
<keyword evidence="6" id="KW-0238">DNA-binding</keyword>
<reference evidence="6" key="1">
    <citation type="submission" date="2023-06" db="EMBL/GenBank/DDBJ databases">
        <authorList>
            <person name="Kurt Z."/>
        </authorList>
    </citation>
    <scope>NUCLEOTIDE SEQUENCE</scope>
</reference>
<gene>
    <name evidence="6" type="ORF">HINF_LOCUS5031</name>
    <name evidence="7" type="ORF">HINF_LOCUS71604</name>
</gene>
<evidence type="ECO:0000313" key="8">
    <source>
        <dbReference type="Proteomes" id="UP001642409"/>
    </source>
</evidence>
<dbReference type="EMBL" id="CAXDID020000554">
    <property type="protein sequence ID" value="CAL6102309.1"/>
    <property type="molecule type" value="Genomic_DNA"/>
</dbReference>
<evidence type="ECO:0000256" key="2">
    <source>
        <dbReference type="ARBA" id="ARBA00023163"/>
    </source>
</evidence>
<evidence type="ECO:0000259" key="5">
    <source>
        <dbReference type="PROSITE" id="PS51294"/>
    </source>
</evidence>
<dbReference type="InterPro" id="IPR017930">
    <property type="entry name" value="Myb_dom"/>
</dbReference>
<dbReference type="EMBL" id="CATOUU010000131">
    <property type="protein sequence ID" value="CAI9917386.1"/>
    <property type="molecule type" value="Genomic_DNA"/>
</dbReference>
<organism evidence="6">
    <name type="scientific">Hexamita inflata</name>
    <dbReference type="NCBI Taxonomy" id="28002"/>
    <lineage>
        <taxon>Eukaryota</taxon>
        <taxon>Metamonada</taxon>
        <taxon>Diplomonadida</taxon>
        <taxon>Hexamitidae</taxon>
        <taxon>Hexamitinae</taxon>
        <taxon>Hexamita</taxon>
    </lineage>
</organism>
<evidence type="ECO:0000256" key="3">
    <source>
        <dbReference type="ARBA" id="ARBA00023242"/>
    </source>
</evidence>
<dbReference type="InterPro" id="IPR006447">
    <property type="entry name" value="Myb_dom_plants"/>
</dbReference>
<proteinExistence type="predicted"/>
<comment type="caution">
    <text evidence="6">The sequence shown here is derived from an EMBL/GenBank/DDBJ whole genome shotgun (WGS) entry which is preliminary data.</text>
</comment>
<dbReference type="PANTHER" id="PTHR44042">
    <property type="entry name" value="DUPLICATED HOMEODOMAIN-LIKE SUPERFAMILY PROTEIN-RELATED"/>
    <property type="match status" value="1"/>
</dbReference>
<keyword evidence="3" id="KW-0539">Nucleus</keyword>
<name>A0AA86NE17_9EUKA</name>
<dbReference type="Gene3D" id="1.10.10.60">
    <property type="entry name" value="Homeodomain-like"/>
    <property type="match status" value="1"/>
</dbReference>
<evidence type="ECO:0000256" key="1">
    <source>
        <dbReference type="ARBA" id="ARBA00023015"/>
    </source>
</evidence>
<dbReference type="PROSITE" id="PS51294">
    <property type="entry name" value="HTH_MYB"/>
    <property type="match status" value="1"/>
</dbReference>
<dbReference type="Proteomes" id="UP001642409">
    <property type="component" value="Unassembled WGS sequence"/>
</dbReference>
<dbReference type="InterPro" id="IPR017884">
    <property type="entry name" value="SANT_dom"/>
</dbReference>
<sequence length="199" mass="23573">MIAEQIDIYYMYDTEYLFSLYSTQNQNNQNFSQEILNNQKQISRQTNQIRFNAQTYNSQIVVKNENNLENLIGSKSKKEPERRIRWTKEEHELFEQALIQHGRSKHKLIQKDVQTKTLDQCVSHSQKFFIQLDNMFTRGMKESVSDAIQRLIEKKFPDAFEQSLTITQTQMAAGIYNIIKMKDETIAIAYIKYLLSKKI</sequence>
<dbReference type="PANTHER" id="PTHR44042:SF41">
    <property type="entry name" value="DUPLICATED HOMEODOMAIN-LIKE SUPERFAMILY PROTEIN-RELATED"/>
    <property type="match status" value="1"/>
</dbReference>
<evidence type="ECO:0000313" key="6">
    <source>
        <dbReference type="EMBL" id="CAI9917386.1"/>
    </source>
</evidence>
<dbReference type="NCBIfam" id="TIGR01557">
    <property type="entry name" value="myb_SHAQKYF"/>
    <property type="match status" value="1"/>
</dbReference>
<keyword evidence="1" id="KW-0805">Transcription regulation</keyword>
<dbReference type="InterPro" id="IPR001005">
    <property type="entry name" value="SANT/Myb"/>
</dbReference>
<protein>
    <submittedName>
        <fullName evidence="6">Myb-like DNA-binding domain-containing protein</fullName>
    </submittedName>
    <submittedName>
        <fullName evidence="7">Myb-like_DNA-binding domain-containing protein</fullName>
    </submittedName>
</protein>
<dbReference type="AlphaFoldDB" id="A0AA86NE17"/>
<dbReference type="GO" id="GO:0003677">
    <property type="term" value="F:DNA binding"/>
    <property type="evidence" value="ECO:0007669"/>
    <property type="project" value="UniProtKB-KW"/>
</dbReference>
<evidence type="ECO:0000313" key="7">
    <source>
        <dbReference type="EMBL" id="CAL6102309.1"/>
    </source>
</evidence>
<keyword evidence="8" id="KW-1185">Reference proteome</keyword>
<dbReference type="PROSITE" id="PS51293">
    <property type="entry name" value="SANT"/>
    <property type="match status" value="1"/>
</dbReference>
<dbReference type="CDD" id="cd00167">
    <property type="entry name" value="SANT"/>
    <property type="match status" value="1"/>
</dbReference>
<dbReference type="SMART" id="SM00717">
    <property type="entry name" value="SANT"/>
    <property type="match status" value="1"/>
</dbReference>
<dbReference type="InterPro" id="IPR009057">
    <property type="entry name" value="Homeodomain-like_sf"/>
</dbReference>
<evidence type="ECO:0000259" key="4">
    <source>
        <dbReference type="PROSITE" id="PS51293"/>
    </source>
</evidence>
<feature type="domain" description="SANT" evidence="4">
    <location>
        <begin position="85"/>
        <end position="133"/>
    </location>
</feature>
<dbReference type="SUPFAM" id="SSF46689">
    <property type="entry name" value="Homeodomain-like"/>
    <property type="match status" value="1"/>
</dbReference>
<accession>A0AA86NE17</accession>
<dbReference type="Pfam" id="PF00249">
    <property type="entry name" value="Myb_DNA-binding"/>
    <property type="match status" value="1"/>
</dbReference>
<reference evidence="7 8" key="2">
    <citation type="submission" date="2024-07" db="EMBL/GenBank/DDBJ databases">
        <authorList>
            <person name="Akdeniz Z."/>
        </authorList>
    </citation>
    <scope>NUCLEOTIDE SEQUENCE [LARGE SCALE GENOMIC DNA]</scope>
</reference>